<dbReference type="Gene3D" id="3.40.50.12580">
    <property type="match status" value="1"/>
</dbReference>
<name>A0A7K0CYL2_9NOCA</name>
<keyword evidence="2" id="KW-1185">Reference proteome</keyword>
<dbReference type="InterPro" id="IPR043148">
    <property type="entry name" value="TagF_C"/>
</dbReference>
<sequence length="548" mass="59477">MIPGPGVPLEERLRDWLTVPFDKRVLVVARTVTALNRLLDIVSLIQTDRRVQIVFTTDPAGRAVFRRGVNEMLTAMEVAVVTWEHATAVEFHLIVAASENDRLHLLRGPKLLVAHGFGHQKYYPNGQVVAGMNPARLLRDGRLIPTVIGISHPAQKAELAITCPPAAEHATVIGDPALDRMLASHHHGPAYRRAFGASGRTVVLLASTWGKDSLFRRWPELPEATATALSVDRHRLLLVLHPGVRATHSQWQVEAWLTRAREAGLVLVDQRHWQAALVASDAVIADQSSLALYAAALRKPLLLTPGEAEHTVVGSPLDQLAASTDRLQPHEPLGPQIAALAATEPPADRAKIIAAGVSEVSSSAKVLRDTLHELLNLAARAPDANYPPAPKPAPQPISWTTLVASATEHDGALRIHRVPALRYGIPFDDNDFRHLIADLDTASIAEVSAARIIVCTDTDEREFAATAPALLTEWSHARLVVMRNSLGECVVHHAEGRVIASAQEPPIGFDPTVLASMVYIRLLRRQPPTGTGRLTLGDHTFTVRVVAG</sequence>
<evidence type="ECO:0008006" key="3">
    <source>
        <dbReference type="Google" id="ProtNLM"/>
    </source>
</evidence>
<accession>A0A7K0CYL2</accession>
<organism evidence="1 2">
    <name type="scientific">Nocardia macrotermitis</name>
    <dbReference type="NCBI Taxonomy" id="2585198"/>
    <lineage>
        <taxon>Bacteria</taxon>
        <taxon>Bacillati</taxon>
        <taxon>Actinomycetota</taxon>
        <taxon>Actinomycetes</taxon>
        <taxon>Mycobacteriales</taxon>
        <taxon>Nocardiaceae</taxon>
        <taxon>Nocardia</taxon>
    </lineage>
</organism>
<protein>
    <recommendedName>
        <fullName evidence="3">CDP-Glycerol:Poly(Glycerophosphate) glycerophosphotransferase</fullName>
    </recommendedName>
</protein>
<dbReference type="AlphaFoldDB" id="A0A7K0CYL2"/>
<dbReference type="OrthoDB" id="3661391at2"/>
<proteinExistence type="predicted"/>
<gene>
    <name evidence="1" type="ORF">NRB20_16200</name>
</gene>
<comment type="caution">
    <text evidence="1">The sequence shown here is derived from an EMBL/GenBank/DDBJ whole genome shotgun (WGS) entry which is preliminary data.</text>
</comment>
<dbReference type="RefSeq" id="WP_153409061.1">
    <property type="nucleotide sequence ID" value="NZ_WEGK01000003.1"/>
</dbReference>
<dbReference type="EMBL" id="WEGK01000003">
    <property type="protein sequence ID" value="MQY18541.1"/>
    <property type="molecule type" value="Genomic_DNA"/>
</dbReference>
<evidence type="ECO:0000313" key="2">
    <source>
        <dbReference type="Proteomes" id="UP000438448"/>
    </source>
</evidence>
<dbReference type="Proteomes" id="UP000438448">
    <property type="component" value="Unassembled WGS sequence"/>
</dbReference>
<evidence type="ECO:0000313" key="1">
    <source>
        <dbReference type="EMBL" id="MQY18541.1"/>
    </source>
</evidence>
<reference evidence="1 2" key="1">
    <citation type="submission" date="2019-10" db="EMBL/GenBank/DDBJ databases">
        <title>Nocardia macrotermitis sp. nov. and Nocardia aurantia sp. nov., isolated from the gut of fungus growing-termite Macrotermes natalensis.</title>
        <authorList>
            <person name="Benndorf R."/>
            <person name="Schwitalla J."/>
            <person name="Martin K."/>
            <person name="De Beer W."/>
            <person name="Kaster A.-K."/>
            <person name="Vollmers J."/>
            <person name="Poulsen M."/>
            <person name="Beemelmanns C."/>
        </authorList>
    </citation>
    <scope>NUCLEOTIDE SEQUENCE [LARGE SCALE GENOMIC DNA]</scope>
    <source>
        <strain evidence="1 2">RB20</strain>
    </source>
</reference>